<accession>A0A4R0R4N8</accession>
<feature type="compositionally biased region" description="Basic and acidic residues" evidence="1">
    <location>
        <begin position="527"/>
        <end position="543"/>
    </location>
</feature>
<sequence>MDLIVSLESKLLKPGQSYMVGRKAQPLLINHKGVSAKHVLLAVGSYSEDDSANPDHIPRLEVTFKCPKPKKIKRRDGEEVVLIPDAIDELRDGDTVMVTNEIHITVRWEKVCCYSALPRNQYEPPIKSCANLGISLVMTPHPDVTHHLVASYTLKPAIAASLVSLAHFVKSEWLDALLTLGEPKDNGPSSLEHSYALPRISDHKPDCSPSIPSTLKLTSTWEPNESRVNMFRGHRVIFVGEKGREATSDDKDLVKRGGGDYECFAVSAGRKAFHNILAKGSSKANSLILIADEHFMGTAIGQDSWMEFVQEAAEYRLKFVRAEKLVSAVMHVDMTYVDCILTGSEKDVHRFASPLPDVVPNTLVDEPTYPPQTAPPEPQPEAESSTTRRRPLLRRAAVPPPAEHAAPAPVSVEPAPEAEKVPDPPPRRKASFQSVLTLSHILMGFRSQLTRRARTPVPEPILGIDDPSVLLDGGAAITADALAAAHTQASRPVPPTPGRARLKRRHDTITQPTSSVNAEPEEPAPEPSHKKFKDLFDQSDPDKVAQSGMEEYKSMFSQNRSFTQSEAVGASGFKPPSRLNAVAEEEEESGTSMPIESESQASRSGTRKQKRKAVDEDVEMDDEENPRHKRRTEGPEEPMAVEKPAEKAAATESVEKPKSKALGKTKVTVGKAEKSQGASGGKVDKDDAFLKAVASTKRGKKKEDEFDREFNNLRISKPDLKRDEAAHEWAVVEQFGDDENIRGNFMVVVEMEVFRKEPRKDQSVYRRGEGRMDWEGKPDFKKFKKKGAVERRPPIELVVEQEPEFNFGANLHITDSQDGRTQKPKARAVEPDSDEEIMQPLLKRRNTKATQASKASESAPASQTTSSGRAGSEKPAQKPKPSQKKGKEQALFLAGSDDETQASGSGRPSHQSQQQEDSDVEIVPKPAPRKAPTRRKPVVDDDSDDGLAFKGFTNRRRR</sequence>
<dbReference type="GO" id="GO:0000724">
    <property type="term" value="P:double-strand break repair via homologous recombination"/>
    <property type="evidence" value="ECO:0007669"/>
    <property type="project" value="TreeGrafter"/>
</dbReference>
<comment type="caution">
    <text evidence="2">The sequence shown here is derived from an EMBL/GenBank/DDBJ whole genome shotgun (WGS) entry which is preliminary data.</text>
</comment>
<feature type="compositionally biased region" description="Basic and acidic residues" evidence="1">
    <location>
        <begin position="417"/>
        <end position="426"/>
    </location>
</feature>
<dbReference type="InterPro" id="IPR040227">
    <property type="entry name" value="Nibrin-rel"/>
</dbReference>
<feature type="compositionally biased region" description="Polar residues" evidence="1">
    <location>
        <begin position="590"/>
        <end position="604"/>
    </location>
</feature>
<dbReference type="PANTHER" id="PTHR12162">
    <property type="entry name" value="NIBRIN-RELATED"/>
    <property type="match status" value="1"/>
</dbReference>
<dbReference type="GO" id="GO:0030870">
    <property type="term" value="C:Mre11 complex"/>
    <property type="evidence" value="ECO:0007669"/>
    <property type="project" value="InterPro"/>
</dbReference>
<dbReference type="GO" id="GO:0007095">
    <property type="term" value="P:mitotic G2 DNA damage checkpoint signaling"/>
    <property type="evidence" value="ECO:0007669"/>
    <property type="project" value="InterPro"/>
</dbReference>
<feature type="compositionally biased region" description="Pro residues" evidence="1">
    <location>
        <begin position="368"/>
        <end position="379"/>
    </location>
</feature>
<reference evidence="2 3" key="1">
    <citation type="submission" date="2018-11" db="EMBL/GenBank/DDBJ databases">
        <title>Genome assembly of Steccherinum ochraceum LE-BIN_3174, the white-rot fungus of the Steccherinaceae family (The Residual Polyporoid clade, Polyporales, Basidiomycota).</title>
        <authorList>
            <person name="Fedorova T.V."/>
            <person name="Glazunova O.A."/>
            <person name="Landesman E.O."/>
            <person name="Moiseenko K.V."/>
            <person name="Psurtseva N.V."/>
            <person name="Savinova O.S."/>
            <person name="Shakhova N.V."/>
            <person name="Tyazhelova T.V."/>
            <person name="Vasina D.V."/>
        </authorList>
    </citation>
    <scope>NUCLEOTIDE SEQUENCE [LARGE SCALE GENOMIC DNA]</scope>
    <source>
        <strain evidence="2 3">LE-BIN_3174</strain>
    </source>
</reference>
<evidence type="ECO:0000313" key="2">
    <source>
        <dbReference type="EMBL" id="TCD62281.1"/>
    </source>
</evidence>
<feature type="region of interest" description="Disordered" evidence="1">
    <location>
        <begin position="801"/>
        <end position="958"/>
    </location>
</feature>
<feature type="compositionally biased region" description="Low complexity" evidence="1">
    <location>
        <begin position="403"/>
        <end position="415"/>
    </location>
</feature>
<dbReference type="PANTHER" id="PTHR12162:SF0">
    <property type="entry name" value="NIBRIN"/>
    <property type="match status" value="1"/>
</dbReference>
<feature type="region of interest" description="Disordered" evidence="1">
    <location>
        <begin position="486"/>
        <end position="683"/>
    </location>
</feature>
<gene>
    <name evidence="2" type="ORF">EIP91_007100</name>
</gene>
<protein>
    <recommendedName>
        <fullName evidence="4">FHA domain-containing protein</fullName>
    </recommendedName>
</protein>
<proteinExistence type="predicted"/>
<dbReference type="STRING" id="92696.A0A4R0R4N8"/>
<dbReference type="GO" id="GO:0003684">
    <property type="term" value="F:damaged DNA binding"/>
    <property type="evidence" value="ECO:0007669"/>
    <property type="project" value="TreeGrafter"/>
</dbReference>
<dbReference type="EMBL" id="RWJN01000385">
    <property type="protein sequence ID" value="TCD62281.1"/>
    <property type="molecule type" value="Genomic_DNA"/>
</dbReference>
<name>A0A4R0R4N8_9APHY</name>
<dbReference type="AlphaFoldDB" id="A0A4R0R4N8"/>
<feature type="compositionally biased region" description="Polar residues" evidence="1">
    <location>
        <begin position="901"/>
        <end position="915"/>
    </location>
</feature>
<organism evidence="2 3">
    <name type="scientific">Steccherinum ochraceum</name>
    <dbReference type="NCBI Taxonomy" id="92696"/>
    <lineage>
        <taxon>Eukaryota</taxon>
        <taxon>Fungi</taxon>
        <taxon>Dikarya</taxon>
        <taxon>Basidiomycota</taxon>
        <taxon>Agaricomycotina</taxon>
        <taxon>Agaricomycetes</taxon>
        <taxon>Polyporales</taxon>
        <taxon>Steccherinaceae</taxon>
        <taxon>Steccherinum</taxon>
    </lineage>
</organism>
<evidence type="ECO:0008006" key="4">
    <source>
        <dbReference type="Google" id="ProtNLM"/>
    </source>
</evidence>
<evidence type="ECO:0000313" key="3">
    <source>
        <dbReference type="Proteomes" id="UP000292702"/>
    </source>
</evidence>
<feature type="compositionally biased region" description="Polar residues" evidence="1">
    <location>
        <begin position="555"/>
        <end position="566"/>
    </location>
</feature>
<evidence type="ECO:0000256" key="1">
    <source>
        <dbReference type="SAM" id="MobiDB-lite"/>
    </source>
</evidence>
<feature type="compositionally biased region" description="Polar residues" evidence="1">
    <location>
        <begin position="848"/>
        <end position="869"/>
    </location>
</feature>
<dbReference type="Proteomes" id="UP000292702">
    <property type="component" value="Unassembled WGS sequence"/>
</dbReference>
<keyword evidence="3" id="KW-1185">Reference proteome</keyword>
<dbReference type="OrthoDB" id="552194at2759"/>
<feature type="region of interest" description="Disordered" evidence="1">
    <location>
        <begin position="356"/>
        <end position="429"/>
    </location>
</feature>
<feature type="compositionally biased region" description="Basic residues" evidence="1">
    <location>
        <begin position="927"/>
        <end position="936"/>
    </location>
</feature>